<evidence type="ECO:0000256" key="2">
    <source>
        <dbReference type="SAM" id="SignalP"/>
    </source>
</evidence>
<keyword evidence="5" id="KW-1185">Reference proteome</keyword>
<dbReference type="InterPro" id="IPR002925">
    <property type="entry name" value="Dienelactn_hydro"/>
</dbReference>
<dbReference type="InterPro" id="IPR050261">
    <property type="entry name" value="FrsA_esterase"/>
</dbReference>
<feature type="domain" description="Dienelactone hydrolase" evidence="3">
    <location>
        <begin position="168"/>
        <end position="368"/>
    </location>
</feature>
<evidence type="ECO:0000313" key="4">
    <source>
        <dbReference type="EMBL" id="GLI03915.1"/>
    </source>
</evidence>
<evidence type="ECO:0000313" key="5">
    <source>
        <dbReference type="Proteomes" id="UP001144280"/>
    </source>
</evidence>
<comment type="caution">
    <text evidence="4">The sequence shown here is derived from an EMBL/GenBank/DDBJ whole genome shotgun (WGS) entry which is preliminary data.</text>
</comment>
<keyword evidence="4" id="KW-0378">Hydrolase</keyword>
<dbReference type="PANTHER" id="PTHR22946:SF0">
    <property type="entry name" value="DIENELACTONE HYDROLASE DOMAIN-CONTAINING PROTEIN"/>
    <property type="match status" value="1"/>
</dbReference>
<gene>
    <name evidence="4" type="ORF">Pa4123_91960</name>
</gene>
<protein>
    <submittedName>
        <fullName evidence="4">Hydrolase</fullName>
    </submittedName>
</protein>
<sequence>MKRRAFTSLPALLLLPTDLPASGPPPSIVEGNLPVFYEGLKSELTYPLAWGNSPIRSFRSWQRTARHKVDELLLEPDDGTPFDLEVVDEQRAGGLVRRVVLFNVTRHSRVRATMVLPDRPGRFPAALLLHDHGARFDIGKEKLIRPWYDDTRLASAEAWTTRYFSGRFIGDELAARGYAVLAVDALGWGDRPGLTYETQQALASNFYNLGSSLAGLMAREDARAAALLATLPEVDRRRIAAVGFSMGGYRAWQVAALSDHVSATVSVCWMTTLKGMMVPGNNTLRGQSAYFMSHPGLFRHLDIPDVASIAAPRPMLVYNGETDALFPIGGVREAYEKMRAVWESQRAGGRLLTKVWPGLGHVFTAEMQDEAFAWLSSVLDC</sequence>
<dbReference type="InterPro" id="IPR029058">
    <property type="entry name" value="AB_hydrolase_fold"/>
</dbReference>
<reference evidence="4" key="1">
    <citation type="submission" date="2022-12" db="EMBL/GenBank/DDBJ databases">
        <title>New Phytohabitans aurantiacus sp. RD004123 nov., an actinomycete isolated from soil.</title>
        <authorList>
            <person name="Triningsih D.W."/>
            <person name="Harunari E."/>
            <person name="Igarashi Y."/>
        </authorList>
    </citation>
    <scope>NUCLEOTIDE SEQUENCE</scope>
    <source>
        <strain evidence="4">RD004123</strain>
    </source>
</reference>
<dbReference type="GO" id="GO:0016787">
    <property type="term" value="F:hydrolase activity"/>
    <property type="evidence" value="ECO:0007669"/>
    <property type="project" value="UniProtKB-KW"/>
</dbReference>
<dbReference type="Pfam" id="PF01738">
    <property type="entry name" value="DLH"/>
    <property type="match status" value="1"/>
</dbReference>
<accession>A0ABQ5RB75</accession>
<organism evidence="4 5">
    <name type="scientific">Phytohabitans aurantiacus</name>
    <dbReference type="NCBI Taxonomy" id="3016789"/>
    <lineage>
        <taxon>Bacteria</taxon>
        <taxon>Bacillati</taxon>
        <taxon>Actinomycetota</taxon>
        <taxon>Actinomycetes</taxon>
        <taxon>Micromonosporales</taxon>
        <taxon>Micromonosporaceae</taxon>
    </lineage>
</organism>
<dbReference type="Gene3D" id="3.40.50.1820">
    <property type="entry name" value="alpha/beta hydrolase"/>
    <property type="match status" value="1"/>
</dbReference>
<name>A0ABQ5RB75_9ACTN</name>
<dbReference type="SUPFAM" id="SSF53474">
    <property type="entry name" value="alpha/beta-Hydrolases"/>
    <property type="match status" value="1"/>
</dbReference>
<dbReference type="Proteomes" id="UP001144280">
    <property type="component" value="Unassembled WGS sequence"/>
</dbReference>
<keyword evidence="2" id="KW-0732">Signal</keyword>
<feature type="signal peptide" evidence="2">
    <location>
        <begin position="1"/>
        <end position="21"/>
    </location>
</feature>
<evidence type="ECO:0000259" key="3">
    <source>
        <dbReference type="Pfam" id="PF01738"/>
    </source>
</evidence>
<dbReference type="PANTHER" id="PTHR22946">
    <property type="entry name" value="DIENELACTONE HYDROLASE DOMAIN-CONTAINING PROTEIN-RELATED"/>
    <property type="match status" value="1"/>
</dbReference>
<dbReference type="RefSeq" id="WP_281906444.1">
    <property type="nucleotide sequence ID" value="NZ_BSDI01000110.1"/>
</dbReference>
<comment type="similarity">
    <text evidence="1">Belongs to the AB hydrolase superfamily.</text>
</comment>
<feature type="chain" id="PRO_5045474021" evidence="2">
    <location>
        <begin position="22"/>
        <end position="381"/>
    </location>
</feature>
<dbReference type="EMBL" id="BSDI01000110">
    <property type="protein sequence ID" value="GLI03915.1"/>
    <property type="molecule type" value="Genomic_DNA"/>
</dbReference>
<evidence type="ECO:0000256" key="1">
    <source>
        <dbReference type="ARBA" id="ARBA00008645"/>
    </source>
</evidence>
<proteinExistence type="inferred from homology"/>